<comment type="catalytic activity">
    <reaction evidence="2">
        <text>(7R,8S)-7,8-diammoniononanoate + CO2 + ATP = (4R,5S)-dethiobiotin + ADP + phosphate + 3 H(+)</text>
        <dbReference type="Rhea" id="RHEA:15805"/>
        <dbReference type="ChEBI" id="CHEBI:15378"/>
        <dbReference type="ChEBI" id="CHEBI:16526"/>
        <dbReference type="ChEBI" id="CHEBI:30616"/>
        <dbReference type="ChEBI" id="CHEBI:43474"/>
        <dbReference type="ChEBI" id="CHEBI:149469"/>
        <dbReference type="ChEBI" id="CHEBI:149473"/>
        <dbReference type="ChEBI" id="CHEBI:456216"/>
        <dbReference type="EC" id="6.3.3.3"/>
    </reaction>
</comment>
<dbReference type="Gene3D" id="3.40.50.300">
    <property type="entry name" value="P-loop containing nucleotide triphosphate hydrolases"/>
    <property type="match status" value="1"/>
</dbReference>
<feature type="binding site" evidence="2">
    <location>
        <position position="55"/>
    </location>
    <ligand>
        <name>ATP</name>
        <dbReference type="ChEBI" id="CHEBI:30616"/>
    </ligand>
</feature>
<comment type="similarity">
    <text evidence="2">Belongs to the dethiobiotin synthetase family.</text>
</comment>
<evidence type="ECO:0000313" key="4">
    <source>
        <dbReference type="Proteomes" id="UP001195660"/>
    </source>
</evidence>
<evidence type="ECO:0000313" key="3">
    <source>
        <dbReference type="EMBL" id="MBM5570768.1"/>
    </source>
</evidence>
<comment type="subcellular location">
    <subcellularLocation>
        <location evidence="2">Cytoplasm</location>
    </subcellularLocation>
</comment>
<keyword evidence="2 3" id="KW-0436">Ligase</keyword>
<organism evidence="3 4">
    <name type="scientific">Deefgea chitinilytica</name>
    <dbReference type="NCBI Taxonomy" id="570276"/>
    <lineage>
        <taxon>Bacteria</taxon>
        <taxon>Pseudomonadati</taxon>
        <taxon>Pseudomonadota</taxon>
        <taxon>Betaproteobacteria</taxon>
        <taxon>Neisseriales</taxon>
        <taxon>Chitinibacteraceae</taxon>
        <taxon>Deefgea</taxon>
    </lineage>
</organism>
<evidence type="ECO:0000256" key="1">
    <source>
        <dbReference type="ARBA" id="ARBA00022756"/>
    </source>
</evidence>
<gene>
    <name evidence="2 3" type="primary">bioD</name>
    <name evidence="3" type="ORF">GM173_04135</name>
</gene>
<dbReference type="RefSeq" id="WP_203570045.1">
    <property type="nucleotide sequence ID" value="NZ_WOFE01000001.1"/>
</dbReference>
<keyword evidence="2" id="KW-0547">Nucleotide-binding</keyword>
<accession>A0ABS2C9F9</accession>
<keyword evidence="4" id="KW-1185">Reference proteome</keyword>
<sequence>MALRFFITGTDTDIGKTVASAQLIRGFAQMGYKTIGMKPVASGCERSNDILLNVDVASHCRASNISAPLDLINPYRFVPAISPHLAARDANVEIHISHLVDCAEQLSNLAEVVIIEGAGGWYAPISDQNTIADLATALAAPVIMVVGMRLGCLNHAQLTIDAIEQRGLIVAGWIANCIDPAFDRYEDNLAYLKKHISAPLLAELAYDEGAVNFALNASAIELLTANLAINQPIIAESHI</sequence>
<feature type="binding site" evidence="2">
    <location>
        <position position="55"/>
    </location>
    <ligand>
        <name>Mg(2+)</name>
        <dbReference type="ChEBI" id="CHEBI:18420"/>
    </ligand>
</feature>
<comment type="function">
    <text evidence="2">Catalyzes a mechanistically unusual reaction, the ATP-dependent insertion of CO2 between the N7 and N8 nitrogen atoms of 7,8-diaminopelargonic acid (DAPA, also called 7,8-diammoniononanoate) to form a ureido ring.</text>
</comment>
<dbReference type="PANTHER" id="PTHR43210">
    <property type="entry name" value="DETHIOBIOTIN SYNTHETASE"/>
    <property type="match status" value="1"/>
</dbReference>
<keyword evidence="1 2" id="KW-0093">Biotin biosynthesis</keyword>
<dbReference type="GO" id="GO:0004141">
    <property type="term" value="F:dethiobiotin synthase activity"/>
    <property type="evidence" value="ECO:0007669"/>
    <property type="project" value="UniProtKB-EC"/>
</dbReference>
<dbReference type="InterPro" id="IPR004472">
    <property type="entry name" value="DTB_synth_BioD"/>
</dbReference>
<keyword evidence="2" id="KW-0479">Metal-binding</keyword>
<comment type="cofactor">
    <cofactor evidence="2">
        <name>Mg(2+)</name>
        <dbReference type="ChEBI" id="CHEBI:18420"/>
    </cofactor>
</comment>
<comment type="caution">
    <text evidence="3">The sequence shown here is derived from an EMBL/GenBank/DDBJ whole genome shotgun (WGS) entry which is preliminary data.</text>
</comment>
<name>A0ABS2C9F9_9NEIS</name>
<dbReference type="SUPFAM" id="SSF52540">
    <property type="entry name" value="P-loop containing nucleoside triphosphate hydrolases"/>
    <property type="match status" value="1"/>
</dbReference>
<comment type="pathway">
    <text evidence="2">Cofactor biosynthesis; biotin biosynthesis; biotin from 7,8-diaminononanoate: step 1/2.</text>
</comment>
<dbReference type="EMBL" id="WOFE01000001">
    <property type="protein sequence ID" value="MBM5570768.1"/>
    <property type="molecule type" value="Genomic_DNA"/>
</dbReference>
<dbReference type="HAMAP" id="MF_00336">
    <property type="entry name" value="BioD"/>
    <property type="match status" value="1"/>
</dbReference>
<dbReference type="CDD" id="cd03109">
    <property type="entry name" value="DTBS"/>
    <property type="match status" value="1"/>
</dbReference>
<feature type="binding site" evidence="2">
    <location>
        <begin position="116"/>
        <end position="119"/>
    </location>
    <ligand>
        <name>ATP</name>
        <dbReference type="ChEBI" id="CHEBI:30616"/>
    </ligand>
</feature>
<feature type="binding site" evidence="2">
    <location>
        <begin position="176"/>
        <end position="177"/>
    </location>
    <ligand>
        <name>ATP</name>
        <dbReference type="ChEBI" id="CHEBI:30616"/>
    </ligand>
</feature>
<protein>
    <recommendedName>
        <fullName evidence="2">ATP-dependent dethiobiotin synthetase BioD</fullName>
        <ecNumber evidence="2">6.3.3.3</ecNumber>
    </recommendedName>
    <alternativeName>
        <fullName evidence="2">DTB synthetase</fullName>
        <shortName evidence="2">DTBS</shortName>
    </alternativeName>
    <alternativeName>
        <fullName evidence="2">Dethiobiotin synthase</fullName>
    </alternativeName>
</protein>
<feature type="binding site" evidence="2">
    <location>
        <position position="116"/>
    </location>
    <ligand>
        <name>Mg(2+)</name>
        <dbReference type="ChEBI" id="CHEBI:18420"/>
    </ligand>
</feature>
<dbReference type="Pfam" id="PF13500">
    <property type="entry name" value="AAA_26"/>
    <property type="match status" value="1"/>
</dbReference>
<keyword evidence="2" id="KW-0460">Magnesium</keyword>
<feature type="binding site" evidence="2">
    <location>
        <position position="17"/>
    </location>
    <ligand>
        <name>Mg(2+)</name>
        <dbReference type="ChEBI" id="CHEBI:18420"/>
    </ligand>
</feature>
<dbReference type="InterPro" id="IPR027417">
    <property type="entry name" value="P-loop_NTPase"/>
</dbReference>
<comment type="subunit">
    <text evidence="2">Homodimer.</text>
</comment>
<comment type="caution">
    <text evidence="2">Lacks conserved residue(s) required for the propagation of feature annotation.</text>
</comment>
<dbReference type="PANTHER" id="PTHR43210:SF5">
    <property type="entry name" value="DETHIOBIOTIN SYNTHETASE"/>
    <property type="match status" value="1"/>
</dbReference>
<dbReference type="PIRSF" id="PIRSF006755">
    <property type="entry name" value="DTB_synth"/>
    <property type="match status" value="1"/>
</dbReference>
<evidence type="ECO:0000256" key="2">
    <source>
        <dbReference type="HAMAP-Rule" id="MF_00336"/>
    </source>
</evidence>
<reference evidence="3 4" key="1">
    <citation type="submission" date="2019-11" db="EMBL/GenBank/DDBJ databases">
        <title>Novel Deefgea species.</title>
        <authorList>
            <person name="Han J.-H."/>
        </authorList>
    </citation>
    <scope>NUCLEOTIDE SEQUENCE [LARGE SCALE GENOMIC DNA]</scope>
    <source>
        <strain evidence="3 4">LMG 24817</strain>
    </source>
</reference>
<feature type="active site" evidence="2">
    <location>
        <position position="38"/>
    </location>
</feature>
<feature type="binding site" evidence="2">
    <location>
        <position position="42"/>
    </location>
    <ligand>
        <name>substrate</name>
    </ligand>
</feature>
<keyword evidence="2" id="KW-0067">ATP-binding</keyword>
<dbReference type="EC" id="6.3.3.3" evidence="2"/>
<dbReference type="NCBIfam" id="TIGR00347">
    <property type="entry name" value="bioD"/>
    <property type="match status" value="1"/>
</dbReference>
<feature type="binding site" evidence="2">
    <location>
        <begin position="13"/>
        <end position="18"/>
    </location>
    <ligand>
        <name>ATP</name>
        <dbReference type="ChEBI" id="CHEBI:30616"/>
    </ligand>
</feature>
<keyword evidence="2" id="KW-0963">Cytoplasm</keyword>
<dbReference type="Proteomes" id="UP001195660">
    <property type="component" value="Unassembled WGS sequence"/>
</dbReference>
<proteinExistence type="inferred from homology"/>